<keyword evidence="2" id="KW-0813">Transport</keyword>
<dbReference type="PANTHER" id="PTHR43298">
    <property type="entry name" value="MULTIDRUG RESISTANCE PROTEIN NORM-RELATED"/>
    <property type="match status" value="1"/>
</dbReference>
<dbReference type="PIRSF" id="PIRSF006603">
    <property type="entry name" value="DinF"/>
    <property type="match status" value="1"/>
</dbReference>
<feature type="transmembrane region" description="Helical" evidence="10">
    <location>
        <begin position="236"/>
        <end position="261"/>
    </location>
</feature>
<dbReference type="GO" id="GO:0005886">
    <property type="term" value="C:plasma membrane"/>
    <property type="evidence" value="ECO:0007669"/>
    <property type="project" value="UniProtKB-SubCell"/>
</dbReference>
<evidence type="ECO:0000256" key="10">
    <source>
        <dbReference type="SAM" id="Phobius"/>
    </source>
</evidence>
<feature type="transmembrane region" description="Helical" evidence="10">
    <location>
        <begin position="367"/>
        <end position="386"/>
    </location>
</feature>
<evidence type="ECO:0000256" key="3">
    <source>
        <dbReference type="ARBA" id="ARBA00022449"/>
    </source>
</evidence>
<organism evidence="11 12">
    <name type="scientific">Musicola paradisiaca (strain Ech703)</name>
    <name type="common">Dickeya paradisiaca</name>
    <name type="synonym">Dickeya dadantii</name>
    <dbReference type="NCBI Taxonomy" id="579405"/>
    <lineage>
        <taxon>Bacteria</taxon>
        <taxon>Pseudomonadati</taxon>
        <taxon>Pseudomonadota</taxon>
        <taxon>Gammaproteobacteria</taxon>
        <taxon>Enterobacterales</taxon>
        <taxon>Pectobacteriaceae</taxon>
        <taxon>Musicola</taxon>
    </lineage>
</organism>
<accession>C6C339</accession>
<evidence type="ECO:0000256" key="6">
    <source>
        <dbReference type="ARBA" id="ARBA00022989"/>
    </source>
</evidence>
<feature type="transmembrane region" description="Helical" evidence="10">
    <location>
        <begin position="60"/>
        <end position="86"/>
    </location>
</feature>
<dbReference type="GO" id="GO:0015297">
    <property type="term" value="F:antiporter activity"/>
    <property type="evidence" value="ECO:0007669"/>
    <property type="project" value="UniProtKB-KW"/>
</dbReference>
<feature type="transmembrane region" description="Helical" evidence="10">
    <location>
        <begin position="98"/>
        <end position="120"/>
    </location>
</feature>
<evidence type="ECO:0000256" key="4">
    <source>
        <dbReference type="ARBA" id="ARBA00022475"/>
    </source>
</evidence>
<proteinExistence type="predicted"/>
<dbReference type="RefSeq" id="WP_012765121.1">
    <property type="nucleotide sequence ID" value="NC_012880.1"/>
</dbReference>
<feature type="transmembrane region" description="Helical" evidence="10">
    <location>
        <begin position="209"/>
        <end position="230"/>
    </location>
</feature>
<dbReference type="CDD" id="cd13137">
    <property type="entry name" value="MATE_NorM_like"/>
    <property type="match status" value="1"/>
</dbReference>
<dbReference type="InterPro" id="IPR048279">
    <property type="entry name" value="MdtK-like"/>
</dbReference>
<keyword evidence="8 10" id="KW-0472">Membrane</keyword>
<feature type="transmembrane region" description="Helical" evidence="10">
    <location>
        <begin position="282"/>
        <end position="304"/>
    </location>
</feature>
<dbReference type="Proteomes" id="UP000002734">
    <property type="component" value="Chromosome"/>
</dbReference>
<protein>
    <recommendedName>
        <fullName evidence="9">Multidrug-efflux transporter</fullName>
    </recommendedName>
</protein>
<feature type="transmembrane region" description="Helical" evidence="10">
    <location>
        <begin position="406"/>
        <end position="423"/>
    </location>
</feature>
<dbReference type="AlphaFoldDB" id="C6C339"/>
<name>C6C339_MUSP7</name>
<keyword evidence="3" id="KW-0050">Antiport</keyword>
<evidence type="ECO:0000256" key="5">
    <source>
        <dbReference type="ARBA" id="ARBA00022692"/>
    </source>
</evidence>
<dbReference type="KEGG" id="dda:Dd703_1504"/>
<dbReference type="GO" id="GO:0042910">
    <property type="term" value="F:xenobiotic transmembrane transporter activity"/>
    <property type="evidence" value="ECO:0007669"/>
    <property type="project" value="InterPro"/>
</dbReference>
<evidence type="ECO:0000313" key="12">
    <source>
        <dbReference type="Proteomes" id="UP000002734"/>
    </source>
</evidence>
<keyword evidence="12" id="KW-1185">Reference proteome</keyword>
<evidence type="ECO:0000256" key="1">
    <source>
        <dbReference type="ARBA" id="ARBA00004429"/>
    </source>
</evidence>
<dbReference type="eggNOG" id="COG0534">
    <property type="taxonomic scope" value="Bacteria"/>
</dbReference>
<dbReference type="HOGENOM" id="CLU_012893_5_3_6"/>
<gene>
    <name evidence="11" type="ordered locus">Dd703_1504</name>
</gene>
<keyword evidence="5 10" id="KW-0812">Transmembrane</keyword>
<evidence type="ECO:0000256" key="2">
    <source>
        <dbReference type="ARBA" id="ARBA00022448"/>
    </source>
</evidence>
<dbReference type="NCBIfam" id="NF007562">
    <property type="entry name" value="PRK10189.1"/>
    <property type="match status" value="1"/>
</dbReference>
<evidence type="ECO:0000256" key="9">
    <source>
        <dbReference type="ARBA" id="ARBA00031636"/>
    </source>
</evidence>
<dbReference type="EMBL" id="CP001654">
    <property type="protein sequence ID" value="ACS85304.1"/>
    <property type="molecule type" value="Genomic_DNA"/>
</dbReference>
<dbReference type="STRING" id="579405.Dd703_1504"/>
<dbReference type="GO" id="GO:0006811">
    <property type="term" value="P:monoatomic ion transport"/>
    <property type="evidence" value="ECO:0007669"/>
    <property type="project" value="UniProtKB-KW"/>
</dbReference>
<keyword evidence="6 10" id="KW-1133">Transmembrane helix</keyword>
<feature type="transmembrane region" description="Helical" evidence="10">
    <location>
        <begin position="140"/>
        <end position="164"/>
    </location>
</feature>
<dbReference type="PANTHER" id="PTHR43298:SF2">
    <property type="entry name" value="FMN_FAD EXPORTER YEEO-RELATED"/>
    <property type="match status" value="1"/>
</dbReference>
<feature type="transmembrane region" description="Helical" evidence="10">
    <location>
        <begin position="184"/>
        <end position="202"/>
    </location>
</feature>
<dbReference type="Pfam" id="PF01554">
    <property type="entry name" value="MatE"/>
    <property type="match status" value="2"/>
</dbReference>
<evidence type="ECO:0000313" key="11">
    <source>
        <dbReference type="EMBL" id="ACS85304.1"/>
    </source>
</evidence>
<keyword evidence="4" id="KW-1003">Cell membrane</keyword>
<reference evidence="11" key="1">
    <citation type="submission" date="2009-06" db="EMBL/GenBank/DDBJ databases">
        <title>Complete sequence of Dickeya dadantii Ech703.</title>
        <authorList>
            <consortium name="US DOE Joint Genome Institute"/>
            <person name="Lucas S."/>
            <person name="Copeland A."/>
            <person name="Lapidus A."/>
            <person name="Glavina del Rio T."/>
            <person name="Dalin E."/>
            <person name="Tice H."/>
            <person name="Bruce D."/>
            <person name="Goodwin L."/>
            <person name="Pitluck S."/>
            <person name="Chertkov O."/>
            <person name="Brettin T."/>
            <person name="Detter J.C."/>
            <person name="Han C."/>
            <person name="Larimer F."/>
            <person name="Land M."/>
            <person name="Hauser L."/>
            <person name="Kyrpides N."/>
            <person name="Mikhailova N."/>
            <person name="Balakrishnan V."/>
            <person name="Glasner J."/>
            <person name="Perna N.T."/>
        </authorList>
    </citation>
    <scope>NUCLEOTIDE SEQUENCE [LARGE SCALE GENOMIC DNA]</scope>
    <source>
        <strain evidence="11">Ech703</strain>
    </source>
</reference>
<comment type="subcellular location">
    <subcellularLocation>
        <location evidence="1">Cell inner membrane</location>
        <topology evidence="1">Multi-pass membrane protein</topology>
    </subcellularLocation>
</comment>
<evidence type="ECO:0000256" key="8">
    <source>
        <dbReference type="ARBA" id="ARBA00023136"/>
    </source>
</evidence>
<sequence>MNGLNRKKRVKVRSPPRFKSKTGNTILSTAKQLLSTLRDTSWYRKRRSNRVLLKREIMPLALPIFIEGLCVVLMGIFSTFLVSWLGKEAMAAVGLADSFNMLVIAFFTAVALGTAVVVAFNLGQRKRYMALQASRQSMSLLVLVSFVLVGVVELSGATIINLIAWSAEPAVKTLALTFLRLTVWGYPAIAIALVGCGALRGAGNTRLPMLINIAMNILNIIISGILIYGIGPWHGLGFIGAGLGITLSRYIGALFVILTLMKGFNGALRISFKSYFYPFTTAILYEVLSIGIPASIESVMFNIGKLITQRFVAGMGTEVIAGNFIAFSIVALINLPGNSLGAASTIIVGTRLGKGQIAQSVRQLKHIFWLSNIGLCALGILSVPMAGWLSSFYTNEPDVIKVAKELIWLNALFMPAWAASWVLPAGLKGAKDASYTMWVALAGMWGCRVIAGYILGVMLGFGVVGVWMGMFFDWIVRGILFYRRMASGKWLWRYKKEKTPNP</sequence>
<dbReference type="InterPro" id="IPR050222">
    <property type="entry name" value="MATE_MdtK"/>
</dbReference>
<dbReference type="NCBIfam" id="TIGR00797">
    <property type="entry name" value="matE"/>
    <property type="match status" value="1"/>
</dbReference>
<keyword evidence="7" id="KW-0406">Ion transport</keyword>
<evidence type="ECO:0000256" key="7">
    <source>
        <dbReference type="ARBA" id="ARBA00023065"/>
    </source>
</evidence>
<dbReference type="InterPro" id="IPR002528">
    <property type="entry name" value="MATE_fam"/>
</dbReference>